<dbReference type="Pfam" id="PF25019">
    <property type="entry name" value="LRR_R13L1-DRL21"/>
    <property type="match status" value="1"/>
</dbReference>
<dbReference type="SUPFAM" id="SSF53098">
    <property type="entry name" value="Ribonuclease H-like"/>
    <property type="match status" value="1"/>
</dbReference>
<dbReference type="Pfam" id="PF23598">
    <property type="entry name" value="LRR_14"/>
    <property type="match status" value="1"/>
</dbReference>
<dbReference type="InterPro" id="IPR003591">
    <property type="entry name" value="Leu-rich_rpt_typical-subtyp"/>
</dbReference>
<dbReference type="InterPro" id="IPR055414">
    <property type="entry name" value="LRR_R13L4/SHOC2-like"/>
</dbReference>
<dbReference type="InterPro" id="IPR057670">
    <property type="entry name" value="SH3_retrovirus"/>
</dbReference>
<dbReference type="GO" id="GO:0043531">
    <property type="term" value="F:ADP binding"/>
    <property type="evidence" value="ECO:0007669"/>
    <property type="project" value="InterPro"/>
</dbReference>
<dbReference type="InterPro" id="IPR012337">
    <property type="entry name" value="RNaseH-like_sf"/>
</dbReference>
<evidence type="ECO:0000256" key="5">
    <source>
        <dbReference type="ARBA" id="ARBA00022840"/>
    </source>
</evidence>
<dbReference type="PROSITE" id="PS51450">
    <property type="entry name" value="LRR"/>
    <property type="match status" value="1"/>
</dbReference>
<dbReference type="Gene3D" id="1.20.5.4130">
    <property type="match status" value="1"/>
</dbReference>
<dbReference type="InterPro" id="IPR002182">
    <property type="entry name" value="NB-ARC"/>
</dbReference>
<sequence length="1574" mass="178254">MAAEMVAGALVSTFVQKTIDSLASRFVDYFRGRKLNKKLLSKIKVKLLAIDVLADDAELKQFRDARVRDWLFKAKDVVFEAEDLLADIDYELSKCQVEAESQPILNQVSNFFRPSSLSSFDKEIESRMEQILEDLDDLESRGGYLGLTRTSGVGVGSGSGSKVLEKLPSTSSVVESDIYGRDDDKKLILDWITSDTDEKLSILSIVGMGGLGKTTLAQLVYNDPRIVSKFDVKAWICVSEEFDVFNVSRAILDTITDSTDDGRELEIVQRRLKEKLADKKFLLVLDDVWNESRPKWEAVLNALVCGAQGSRILVTTRSEEVASAMRSKEHKLEQLQEDYCWQLFAKHAFRDDNLPRDPGCPVIGRKIVKKCKGLPLALKSMGSLLHNKPFAWEWESVFQSEIWELKDSGIVPALALSYHHLPLHLKTCFAYCALFPKDYVFHRECLIQLWMAENFLNCHQGSKSPEEVGQLYFNDLLSRSFFQQLSEYREVFVMHDLLNDLAKYVCGDSYFRLRVDQAKCTQKTTRHFSVSMITERYFDEFGTSCDTKKLRTFMPTSHWPWNCKMSIHELFSKLKFLRVLSLSHCLDIEELPDSVCNFKHLRSLDLSHTGIKKLPESTCSLYNLQILKLNHCGSLKELPSNLHELTNLGVLSLSSCHYLTEVPNSVGDLKHLRSLDLSDTGIKKLPESTCSLYNLQILKLDDCRSLKELPSNLHKLTNLHRLEFVNTEIIKVPPHLGKLKNLQVSMSSFHVGKSSKFTIQQLGELNLVHKGLSFRELQNIENPSDALAADLKNKTRLVELEFEWNSHRNPDDSAKERDVIVIENLQPSKHLEKLSIRNYGGKQFPNWLSNNSLSNVVSLELRNCQSCQHLPSLGLLPFLKKLEISSLDGIVSIGADFHGNSSSSFPSLETLKFSSMKAWEKWECEAVRGAFPCLQYLDISKCPKLKGDLPEQLLPLKELEISECKQLEASAPRALVLDLKDTGKLQLQLDWASLEKLRMGGHSMKASLLEKSDTLKELNIYCCPKYEMFCDCEMSDNGFDSQKTFPLDFFPALRTLRLSGFRNLQMITQDQTHNHLEVLAFGKCPQLESLPGSMHMLLPSLKELVIKDCPRVESFPEGGLPSNLKKIELYKCSSELIRCSSGLMASLKGALGDNPSLESLGIGKLDAESFPDEGLLPLSLINLSIYGFPNLKKLDYKGLCQLSSLKELILDGCPNLQQLPEEGLPNSISNLWIINCPNLQQLPEEGLSNSISNLSIIACPNLEQRCQNPGGQDWPKIAHIPTVRWPWAKLNKFQRGEISTRGHGQDNSRSRYDKSNVKFYNCGKFGPYASKCRAPSNDRVEEKENYVEEQSKEGDPLLMTCTTDERRKENKWYLDTGASNHMGSKKIMLVELGESMNENVAFGDEFKLEVKGSLGQFLEKGYDIRSKDNNLSIRDNAKPRSPKQNGVVERKNRIILDMARSMLESKILPKEFLIEGVTCIVYLSNQSPTISLWGKTPQEAWSGKNPDISHPRVFGSISHEHVLDEKISKLNDKSKKYIFISYDSNSKGYRLYNPNSGNTIITQDVNFNEEGEWD</sequence>
<dbReference type="GO" id="GO:0003676">
    <property type="term" value="F:nucleic acid binding"/>
    <property type="evidence" value="ECO:0007669"/>
    <property type="project" value="InterPro"/>
</dbReference>
<dbReference type="FunFam" id="1.10.10.10:FF:000322">
    <property type="entry name" value="Probable disease resistance protein At1g63360"/>
    <property type="match status" value="1"/>
</dbReference>
<keyword evidence="8" id="KW-1185">Reference proteome</keyword>
<evidence type="ECO:0000256" key="2">
    <source>
        <dbReference type="ARBA" id="ARBA00022737"/>
    </source>
</evidence>
<dbReference type="InterPro" id="IPR032675">
    <property type="entry name" value="LRR_dom_sf"/>
</dbReference>
<keyword evidence="3" id="KW-0547">Nucleotide-binding</keyword>
<keyword evidence="2" id="KW-0677">Repeat</keyword>
<name>A0A445GXF7_GLYSO</name>
<evidence type="ECO:0000259" key="6">
    <source>
        <dbReference type="PROSITE" id="PS50994"/>
    </source>
</evidence>
<dbReference type="SMART" id="SM00369">
    <property type="entry name" value="LRR_TYP"/>
    <property type="match status" value="4"/>
</dbReference>
<keyword evidence="4" id="KW-0611">Plant defense</keyword>
<dbReference type="PRINTS" id="PR00364">
    <property type="entry name" value="DISEASERSIST"/>
</dbReference>
<dbReference type="InterPro" id="IPR058922">
    <property type="entry name" value="WHD_DRP"/>
</dbReference>
<dbReference type="Gene3D" id="3.30.420.10">
    <property type="entry name" value="Ribonuclease H-like superfamily/Ribonuclease H"/>
    <property type="match status" value="1"/>
</dbReference>
<evidence type="ECO:0000256" key="1">
    <source>
        <dbReference type="ARBA" id="ARBA00022614"/>
    </source>
</evidence>
<dbReference type="InterPro" id="IPR036397">
    <property type="entry name" value="RNaseH_sf"/>
</dbReference>
<dbReference type="FunFam" id="3.40.50.300:FF:001091">
    <property type="entry name" value="Probable disease resistance protein At1g61300"/>
    <property type="match status" value="1"/>
</dbReference>
<organism evidence="7 8">
    <name type="scientific">Glycine soja</name>
    <name type="common">Wild soybean</name>
    <dbReference type="NCBI Taxonomy" id="3848"/>
    <lineage>
        <taxon>Eukaryota</taxon>
        <taxon>Viridiplantae</taxon>
        <taxon>Streptophyta</taxon>
        <taxon>Embryophyta</taxon>
        <taxon>Tracheophyta</taxon>
        <taxon>Spermatophyta</taxon>
        <taxon>Magnoliopsida</taxon>
        <taxon>eudicotyledons</taxon>
        <taxon>Gunneridae</taxon>
        <taxon>Pentapetalae</taxon>
        <taxon>rosids</taxon>
        <taxon>fabids</taxon>
        <taxon>Fabales</taxon>
        <taxon>Fabaceae</taxon>
        <taxon>Papilionoideae</taxon>
        <taxon>50 kb inversion clade</taxon>
        <taxon>NPAAA clade</taxon>
        <taxon>indigoferoid/millettioid clade</taxon>
        <taxon>Phaseoleae</taxon>
        <taxon>Glycine</taxon>
        <taxon>Glycine subgen. Soja</taxon>
    </lineage>
</organism>
<dbReference type="SUPFAM" id="SSF52540">
    <property type="entry name" value="P-loop containing nucleoside triphosphate hydrolases"/>
    <property type="match status" value="1"/>
</dbReference>
<dbReference type="GO" id="GO:0015074">
    <property type="term" value="P:DNA integration"/>
    <property type="evidence" value="ECO:0007669"/>
    <property type="project" value="InterPro"/>
</dbReference>
<dbReference type="Gene3D" id="3.80.10.10">
    <property type="entry name" value="Ribonuclease Inhibitor"/>
    <property type="match status" value="4"/>
</dbReference>
<feature type="domain" description="Integrase catalytic" evidence="6">
    <location>
        <begin position="1439"/>
        <end position="1505"/>
    </location>
</feature>
<dbReference type="Proteomes" id="UP000289340">
    <property type="component" value="Chromosome 15"/>
</dbReference>
<dbReference type="InterPro" id="IPR056789">
    <property type="entry name" value="LRR_R13L1-DRL21"/>
</dbReference>
<dbReference type="Pfam" id="PF00931">
    <property type="entry name" value="NB-ARC"/>
    <property type="match status" value="1"/>
</dbReference>
<dbReference type="Pfam" id="PF18052">
    <property type="entry name" value="Rx_N"/>
    <property type="match status" value="1"/>
</dbReference>
<dbReference type="GO" id="GO:0005524">
    <property type="term" value="F:ATP binding"/>
    <property type="evidence" value="ECO:0007669"/>
    <property type="project" value="UniProtKB-KW"/>
</dbReference>
<dbReference type="EMBL" id="QZWG01000015">
    <property type="protein sequence ID" value="RZB65930.1"/>
    <property type="molecule type" value="Genomic_DNA"/>
</dbReference>
<dbReference type="PANTHER" id="PTHR36766:SF40">
    <property type="entry name" value="DISEASE RESISTANCE PROTEIN RGA3"/>
    <property type="match status" value="1"/>
</dbReference>
<dbReference type="Pfam" id="PF25597">
    <property type="entry name" value="SH3_retrovirus"/>
    <property type="match status" value="1"/>
</dbReference>
<protein>
    <submittedName>
        <fullName evidence="7">Putative disease resistance RPP13-like protein 1</fullName>
    </submittedName>
</protein>
<keyword evidence="1" id="KW-0433">Leucine-rich repeat</keyword>
<dbReference type="InterPro" id="IPR001584">
    <property type="entry name" value="Integrase_cat-core"/>
</dbReference>
<accession>A0A445GXF7</accession>
<dbReference type="Gene3D" id="1.10.10.10">
    <property type="entry name" value="Winged helix-like DNA-binding domain superfamily/Winged helix DNA-binding domain"/>
    <property type="match status" value="1"/>
</dbReference>
<dbReference type="PANTHER" id="PTHR36766">
    <property type="entry name" value="PLANT BROAD-SPECTRUM MILDEW RESISTANCE PROTEIN RPW8"/>
    <property type="match status" value="1"/>
</dbReference>
<dbReference type="Gene3D" id="3.40.50.300">
    <property type="entry name" value="P-loop containing nucleotide triphosphate hydrolases"/>
    <property type="match status" value="1"/>
</dbReference>
<dbReference type="InterPro" id="IPR001611">
    <property type="entry name" value="Leu-rich_rpt"/>
</dbReference>
<evidence type="ECO:0000256" key="4">
    <source>
        <dbReference type="ARBA" id="ARBA00022821"/>
    </source>
</evidence>
<dbReference type="SUPFAM" id="SSF52058">
    <property type="entry name" value="L domain-like"/>
    <property type="match status" value="2"/>
</dbReference>
<evidence type="ECO:0000256" key="3">
    <source>
        <dbReference type="ARBA" id="ARBA00022741"/>
    </source>
</evidence>
<dbReference type="InterPro" id="IPR041118">
    <property type="entry name" value="Rx_N"/>
</dbReference>
<dbReference type="GO" id="GO:0006952">
    <property type="term" value="P:defense response"/>
    <property type="evidence" value="ECO:0007669"/>
    <property type="project" value="UniProtKB-KW"/>
</dbReference>
<dbReference type="InterPro" id="IPR036388">
    <property type="entry name" value="WH-like_DNA-bd_sf"/>
</dbReference>
<keyword evidence="5" id="KW-0067">ATP-binding</keyword>
<comment type="caution">
    <text evidence="7">The sequence shown here is derived from an EMBL/GenBank/DDBJ whole genome shotgun (WGS) entry which is preliminary data.</text>
</comment>
<dbReference type="GO" id="GO:0051707">
    <property type="term" value="P:response to other organism"/>
    <property type="evidence" value="ECO:0007669"/>
    <property type="project" value="UniProtKB-ARBA"/>
</dbReference>
<evidence type="ECO:0000313" key="7">
    <source>
        <dbReference type="EMBL" id="RZB65930.1"/>
    </source>
</evidence>
<reference evidence="7 8" key="1">
    <citation type="submission" date="2018-09" db="EMBL/GenBank/DDBJ databases">
        <title>A high-quality reference genome of wild soybean provides a powerful tool to mine soybean genomes.</title>
        <authorList>
            <person name="Xie M."/>
            <person name="Chung C.Y.L."/>
            <person name="Li M.-W."/>
            <person name="Wong F.-L."/>
            <person name="Chan T.-F."/>
            <person name="Lam H.-M."/>
        </authorList>
    </citation>
    <scope>NUCLEOTIDE SEQUENCE [LARGE SCALE GENOMIC DNA]</scope>
    <source>
        <strain evidence="8">cv. W05</strain>
        <tissue evidence="7">Hypocotyl of etiolated seedlings</tissue>
    </source>
</reference>
<dbReference type="PROSITE" id="PS50994">
    <property type="entry name" value="INTEGRASE"/>
    <property type="match status" value="1"/>
</dbReference>
<proteinExistence type="predicted"/>
<evidence type="ECO:0000313" key="8">
    <source>
        <dbReference type="Proteomes" id="UP000289340"/>
    </source>
</evidence>
<dbReference type="InterPro" id="IPR027417">
    <property type="entry name" value="P-loop_NTPase"/>
</dbReference>
<gene>
    <name evidence="7" type="ORF">D0Y65_041832</name>
</gene>
<dbReference type="Pfam" id="PF23559">
    <property type="entry name" value="WHD_DRP"/>
    <property type="match status" value="1"/>
</dbReference>